<dbReference type="CDD" id="cd18023">
    <property type="entry name" value="DEXHc_HFM1"/>
    <property type="match status" value="1"/>
</dbReference>
<feature type="compositionally biased region" description="Basic and acidic residues" evidence="11">
    <location>
        <begin position="1133"/>
        <end position="1142"/>
    </location>
</feature>
<dbReference type="PROSITE" id="PS51192">
    <property type="entry name" value="HELICASE_ATP_BIND_1"/>
    <property type="match status" value="1"/>
</dbReference>
<feature type="region of interest" description="Disordered" evidence="11">
    <location>
        <begin position="985"/>
        <end position="1048"/>
    </location>
</feature>
<dbReference type="InterPro" id="IPR001650">
    <property type="entry name" value="Helicase_C-like"/>
</dbReference>
<dbReference type="PANTHER" id="PTHR47835">
    <property type="entry name" value="HFM1, ATP DEPENDENT DNA HELICASE HOMOLOG"/>
    <property type="match status" value="1"/>
</dbReference>
<evidence type="ECO:0000256" key="6">
    <source>
        <dbReference type="ARBA" id="ARBA00023235"/>
    </source>
</evidence>
<sequence length="1336" mass="150567">MITEQAAGGFASRNWNSHPRPEMYVGRKGDLRSVEEIAPVFRHIFQEFTQFNEIQSLVMDDILYTDKSLVVSAPTGSGKTAIFELAMVRLLMKLEDAGYEGDFRMVYIAPIKALCTEKFNEWRGKFEQLGLKSAEVTGDTEMRDFWDLPDCNLILTTPEKWNSITRRWRQNVNFVRMIKLVMIDEVHILNDQFRGPVLEAVVSRMRSIHRFTNLEGGEKRVDEPMRIIALSATAPNVADLAAWVGEGNMTCFYNISESRRPIKIDKHVLGYYCDPSTSPFRFDMNLNYKLFEVISKYSSGRPSLVFCSTRKATETASKHLVENHALRLTADQMTALQNVANEVQNGELKRRLLAGVGYHHAGLSIADRQLVEDSFRAGRIPVLCCTSGLAMGVNLPAHLVIIKSTQMYTDYGMEEYPESSIFQMIGRAGRPQFDTFGVAVIMTQRENVQKYERLTTGSVPIESHLHDHLAEHLNSEIVLQTITDLASAMDWIRSTFLYVRALVAPARYGLPPNLDKEQIEKKLEDLCRAELEALDKYSLIERRAKDQGDDDGGKMMIGATLYGRLMAQYCLNFRTVKLLRKIKGTEPLLEIFTLLTYCDEFAVFKCRNSDKRTLNELNRSSTRSTIRFPLRGRIQTTTAMASCLMQAVFGNLPIEDGSLQQEATKMINIGRRLIRCMVEFIYVGQGERERRDGEGGGVYGALLSTLVLSQCLETRLWENSPYIAKQLKGIGAVYAGQLAARGKTSFQELVDSNPREVEIILKKNPPFGSDLIAFVRTLPMFSIELVLKQDYILEVTVVQKNDGYNKKLSVKISVLVGDSNNNVLFFKENLDANPGGSCRYQESLKLSDATVATVTGHVICSNWTGLDCSKVIVVNEEAAAAAASSSSSQKQRSRKVNNTNPSKKITEFYRKDDSKVNESRSEGRTSVEVDGMEKPDEDVEVITIEDHQDVSFLETFRFTQKPKLSVEKQNDDSLQFVTASSFRHNLSNPTDSNTNMIDESGSFDKTSSLEIPKCEPANALGESVDRSSHPRQQLRASKSSDSGYESYSTSHSANLSLTTFSEHVDFTSNGVNSSERNNFGFFKGFIAEYRRKPQNTVDSEQSINPPVSRTNDPNPTFKTIASLRESSVEIPHKRPKLDDSDHILPALPPTLRTSDESEPDSSPTNPKKLNFFSQPQPSTQSKILSGLATFLPTGPPRYNSSNRMQYFTEMHRRNPFILFGRPEDFNSQHRQRHESSTRRVCLFGVYSEMPRYRNEAAPSSAATAPPTTKTTTNIANERQVFRSINGADGDNSGAERVYQKNHRQARRGRRELDLGINEFLSSTFEELDPPKENFFK</sequence>
<organism evidence="14 15">
    <name type="scientific">Aedes albopictus</name>
    <name type="common">Asian tiger mosquito</name>
    <name type="synonym">Stegomyia albopicta</name>
    <dbReference type="NCBI Taxonomy" id="7160"/>
    <lineage>
        <taxon>Eukaryota</taxon>
        <taxon>Metazoa</taxon>
        <taxon>Ecdysozoa</taxon>
        <taxon>Arthropoda</taxon>
        <taxon>Hexapoda</taxon>
        <taxon>Insecta</taxon>
        <taxon>Pterygota</taxon>
        <taxon>Neoptera</taxon>
        <taxon>Endopterygota</taxon>
        <taxon>Diptera</taxon>
        <taxon>Nematocera</taxon>
        <taxon>Culicoidea</taxon>
        <taxon>Culicidae</taxon>
        <taxon>Culicinae</taxon>
        <taxon>Aedini</taxon>
        <taxon>Aedes</taxon>
        <taxon>Stegomyia</taxon>
    </lineage>
</organism>
<evidence type="ECO:0000256" key="8">
    <source>
        <dbReference type="ARBA" id="ARBA00034617"/>
    </source>
</evidence>
<comment type="catalytic activity">
    <reaction evidence="8">
        <text>Couples ATP hydrolysis with the unwinding of duplex DNA by translocating in the 3'-5' direction.</text>
        <dbReference type="EC" id="5.6.2.4"/>
    </reaction>
</comment>
<protein>
    <recommendedName>
        <fullName evidence="9">DNA 3'-5' helicase</fullName>
        <ecNumber evidence="9">5.6.2.4</ecNumber>
    </recommendedName>
</protein>
<feature type="domain" description="Helicase ATP-binding" evidence="12">
    <location>
        <begin position="60"/>
        <end position="252"/>
    </location>
</feature>
<keyword evidence="3" id="KW-0378">Hydrolase</keyword>
<dbReference type="Gene3D" id="1.10.3380.10">
    <property type="entry name" value="Sec63 N-terminal domain-like domain"/>
    <property type="match status" value="1"/>
</dbReference>
<dbReference type="InterPro" id="IPR052247">
    <property type="entry name" value="Meiotic_Crossover_Helicase"/>
</dbReference>
<dbReference type="SMART" id="SM00490">
    <property type="entry name" value="HELICc"/>
    <property type="match status" value="1"/>
</dbReference>
<dbReference type="EC" id="5.6.2.4" evidence="9"/>
<feature type="domain" description="Helicase C-terminal" evidence="13">
    <location>
        <begin position="289"/>
        <end position="477"/>
    </location>
</feature>
<feature type="compositionally biased region" description="Polar residues" evidence="11">
    <location>
        <begin position="1160"/>
        <end position="1179"/>
    </location>
</feature>
<name>A0ABM1YWV8_AEDAL</name>
<dbReference type="RefSeq" id="XP_062700813.1">
    <property type="nucleotide sequence ID" value="XM_062844829.1"/>
</dbReference>
<dbReference type="InterPro" id="IPR011545">
    <property type="entry name" value="DEAD/DEAH_box_helicase_dom"/>
</dbReference>
<evidence type="ECO:0000256" key="5">
    <source>
        <dbReference type="ARBA" id="ARBA00022840"/>
    </source>
</evidence>
<keyword evidence="7" id="KW-0469">Meiosis</keyword>
<dbReference type="Pfam" id="PF00271">
    <property type="entry name" value="Helicase_C"/>
    <property type="match status" value="1"/>
</dbReference>
<dbReference type="PROSITE" id="PS51194">
    <property type="entry name" value="HELICASE_CTER"/>
    <property type="match status" value="1"/>
</dbReference>
<feature type="compositionally biased region" description="Basic and acidic residues" evidence="11">
    <location>
        <begin position="904"/>
        <end position="934"/>
    </location>
</feature>
<dbReference type="Gene3D" id="3.40.50.300">
    <property type="entry name" value="P-loop containing nucleotide triphosphate hydrolases"/>
    <property type="match status" value="2"/>
</dbReference>
<evidence type="ECO:0000313" key="15">
    <source>
        <dbReference type="Proteomes" id="UP000069940"/>
    </source>
</evidence>
<evidence type="ECO:0000256" key="2">
    <source>
        <dbReference type="ARBA" id="ARBA00022741"/>
    </source>
</evidence>
<feature type="compositionally biased region" description="Polar residues" evidence="11">
    <location>
        <begin position="985"/>
        <end position="1009"/>
    </location>
</feature>
<keyword evidence="4" id="KW-0347">Helicase</keyword>
<dbReference type="SMART" id="SM00487">
    <property type="entry name" value="DEXDc"/>
    <property type="match status" value="1"/>
</dbReference>
<dbReference type="GeneID" id="134285003"/>
<dbReference type="SUPFAM" id="SSF46785">
    <property type="entry name" value="Winged helix' DNA-binding domain"/>
    <property type="match status" value="1"/>
</dbReference>
<dbReference type="Pfam" id="PF23445">
    <property type="entry name" value="WHD_SNRNP200"/>
    <property type="match status" value="1"/>
</dbReference>
<dbReference type="Proteomes" id="UP000069940">
    <property type="component" value="Unassembled WGS sequence"/>
</dbReference>
<evidence type="ECO:0000256" key="11">
    <source>
        <dbReference type="SAM" id="MobiDB-lite"/>
    </source>
</evidence>
<dbReference type="InterPro" id="IPR036390">
    <property type="entry name" value="WH_DNA-bd_sf"/>
</dbReference>
<proteinExistence type="inferred from homology"/>
<accession>A0ABM1YWV8</accession>
<evidence type="ECO:0000256" key="1">
    <source>
        <dbReference type="ARBA" id="ARBA00010140"/>
    </source>
</evidence>
<dbReference type="Pfam" id="PF02889">
    <property type="entry name" value="Sec63"/>
    <property type="match status" value="1"/>
</dbReference>
<dbReference type="CDD" id="cd18795">
    <property type="entry name" value="SF2_C_Ski2"/>
    <property type="match status" value="1"/>
</dbReference>
<dbReference type="Gene3D" id="1.10.10.10">
    <property type="entry name" value="Winged helix-like DNA-binding domain superfamily/Winged helix DNA-binding domain"/>
    <property type="match status" value="1"/>
</dbReference>
<dbReference type="InterPro" id="IPR057842">
    <property type="entry name" value="WH_MER3"/>
</dbReference>
<feature type="compositionally biased region" description="Basic residues" evidence="11">
    <location>
        <begin position="1299"/>
        <end position="1309"/>
    </location>
</feature>
<feature type="region of interest" description="Disordered" evidence="11">
    <location>
        <begin position="1284"/>
        <end position="1309"/>
    </location>
</feature>
<dbReference type="SUPFAM" id="SSF52540">
    <property type="entry name" value="P-loop containing nucleoside triphosphate hydrolases"/>
    <property type="match status" value="1"/>
</dbReference>
<evidence type="ECO:0000256" key="7">
    <source>
        <dbReference type="ARBA" id="ARBA00023254"/>
    </source>
</evidence>
<dbReference type="InterPro" id="IPR036388">
    <property type="entry name" value="WH-like_DNA-bd_sf"/>
</dbReference>
<dbReference type="InterPro" id="IPR027417">
    <property type="entry name" value="P-loop_NTPase"/>
</dbReference>
<dbReference type="InterPro" id="IPR014001">
    <property type="entry name" value="Helicase_ATP-bd"/>
</dbReference>
<feature type="compositionally biased region" description="Low complexity" evidence="11">
    <location>
        <begin position="1037"/>
        <end position="1048"/>
    </location>
</feature>
<dbReference type="SUPFAM" id="SSF158702">
    <property type="entry name" value="Sec63 N-terminal domain-like"/>
    <property type="match status" value="1"/>
</dbReference>
<comment type="catalytic activity">
    <reaction evidence="10">
        <text>ATP + H2O = ADP + phosphate + H(+)</text>
        <dbReference type="Rhea" id="RHEA:13065"/>
        <dbReference type="ChEBI" id="CHEBI:15377"/>
        <dbReference type="ChEBI" id="CHEBI:15378"/>
        <dbReference type="ChEBI" id="CHEBI:30616"/>
        <dbReference type="ChEBI" id="CHEBI:43474"/>
        <dbReference type="ChEBI" id="CHEBI:456216"/>
        <dbReference type="EC" id="5.6.2.4"/>
    </reaction>
</comment>
<keyword evidence="6" id="KW-0413">Isomerase</keyword>
<feature type="region of interest" description="Disordered" evidence="11">
    <location>
        <begin position="883"/>
        <end position="935"/>
    </location>
</feature>
<comment type="similarity">
    <text evidence="1">Belongs to the helicase family. SKI2 subfamily.</text>
</comment>
<dbReference type="SMART" id="SM00973">
    <property type="entry name" value="Sec63"/>
    <property type="match status" value="1"/>
</dbReference>
<keyword evidence="15" id="KW-1185">Reference proteome</keyword>
<evidence type="ECO:0000313" key="14">
    <source>
        <dbReference type="EnsemblMetazoa" id="AALFPA23_012832.P18509"/>
    </source>
</evidence>
<evidence type="ECO:0000256" key="3">
    <source>
        <dbReference type="ARBA" id="ARBA00022801"/>
    </source>
</evidence>
<evidence type="ECO:0000259" key="13">
    <source>
        <dbReference type="PROSITE" id="PS51194"/>
    </source>
</evidence>
<dbReference type="Pfam" id="PF00270">
    <property type="entry name" value="DEAD"/>
    <property type="match status" value="1"/>
</dbReference>
<evidence type="ECO:0000259" key="12">
    <source>
        <dbReference type="PROSITE" id="PS51192"/>
    </source>
</evidence>
<reference evidence="14" key="2">
    <citation type="submission" date="2025-05" db="UniProtKB">
        <authorList>
            <consortium name="EnsemblMetazoa"/>
        </authorList>
    </citation>
    <scope>IDENTIFICATION</scope>
    <source>
        <strain evidence="14">Foshan</strain>
    </source>
</reference>
<dbReference type="EnsemblMetazoa" id="AALFPA23_012832.R18509">
    <property type="protein sequence ID" value="AALFPA23_012832.P18509"/>
    <property type="gene ID" value="AALFPA23_012832"/>
</dbReference>
<keyword evidence="2" id="KW-0547">Nucleotide-binding</keyword>
<dbReference type="PANTHER" id="PTHR47835:SF3">
    <property type="entry name" value="HELICASE FOR MEIOSIS 1"/>
    <property type="match status" value="1"/>
</dbReference>
<evidence type="ECO:0000256" key="10">
    <source>
        <dbReference type="ARBA" id="ARBA00048988"/>
    </source>
</evidence>
<feature type="compositionally biased region" description="Polar residues" evidence="11">
    <location>
        <begin position="1094"/>
        <end position="1115"/>
    </location>
</feature>
<reference evidence="15" key="1">
    <citation type="journal article" date="2015" name="Proc. Natl. Acad. Sci. U.S.A.">
        <title>Genome sequence of the Asian Tiger mosquito, Aedes albopictus, reveals insights into its biology, genetics, and evolution.</title>
        <authorList>
            <person name="Chen X.G."/>
            <person name="Jiang X."/>
            <person name="Gu J."/>
            <person name="Xu M."/>
            <person name="Wu Y."/>
            <person name="Deng Y."/>
            <person name="Zhang C."/>
            <person name="Bonizzoni M."/>
            <person name="Dermauw W."/>
            <person name="Vontas J."/>
            <person name="Armbruster P."/>
            <person name="Huang X."/>
            <person name="Yang Y."/>
            <person name="Zhang H."/>
            <person name="He W."/>
            <person name="Peng H."/>
            <person name="Liu Y."/>
            <person name="Wu K."/>
            <person name="Chen J."/>
            <person name="Lirakis M."/>
            <person name="Topalis P."/>
            <person name="Van Leeuwen T."/>
            <person name="Hall A.B."/>
            <person name="Jiang X."/>
            <person name="Thorpe C."/>
            <person name="Mueller R.L."/>
            <person name="Sun C."/>
            <person name="Waterhouse R.M."/>
            <person name="Yan G."/>
            <person name="Tu Z.J."/>
            <person name="Fang X."/>
            <person name="James A.A."/>
        </authorList>
    </citation>
    <scope>NUCLEOTIDE SEQUENCE [LARGE SCALE GENOMIC DNA]</scope>
    <source>
        <strain evidence="15">Foshan</strain>
    </source>
</reference>
<feature type="region of interest" description="Disordered" evidence="11">
    <location>
        <begin position="1093"/>
        <end position="1115"/>
    </location>
</feature>
<feature type="region of interest" description="Disordered" evidence="11">
    <location>
        <begin position="1133"/>
        <end position="1179"/>
    </location>
</feature>
<evidence type="ECO:0000256" key="9">
    <source>
        <dbReference type="ARBA" id="ARBA00034808"/>
    </source>
</evidence>
<dbReference type="InterPro" id="IPR004179">
    <property type="entry name" value="Sec63-dom"/>
</dbReference>
<evidence type="ECO:0000256" key="4">
    <source>
        <dbReference type="ARBA" id="ARBA00022806"/>
    </source>
</evidence>
<keyword evidence="5" id="KW-0067">ATP-binding</keyword>